<dbReference type="InterPro" id="IPR036179">
    <property type="entry name" value="Ig-like_dom_sf"/>
</dbReference>
<evidence type="ECO:0000256" key="1">
    <source>
        <dbReference type="ARBA" id="ARBA00004435"/>
    </source>
</evidence>
<keyword evidence="11" id="KW-1185">Reference proteome</keyword>
<sequence length="368" mass="39734">MLKNGCSLSRLAFTLSCPSWLAGFLLCPAILLSTELGCTQGLQVMSTGPQTIQKVEGEGVTIGCSYTTSPFDTGELDIEWSVVSPDPTQKDQMLISFTGGTAYIHSNDALAKGLKFAARDPSMGDASLSIAQLSSAHSATYQCKVKKPPGVDMHKVSLVVMAKPSVPKCWVEGGEMVGEAVSLYCKSAKGSTPLTYMWRRDGVDPIPAAATQNSVTGELKISNHSQSFAGMYLCEVNNAVGAEYCKINLKANKPPNRAAVIVGTFVGSLLLVFILLVFIGLLYWKLSNRYRYEKEFSNEIREDVPPPESRPVSRRTTQSAIQHPQVTYSQVGGTDMSSFSEGHTPSSNNHTPVKYAPAECDSMYGYAV</sequence>
<dbReference type="Pfam" id="PF13927">
    <property type="entry name" value="Ig_3"/>
    <property type="match status" value="1"/>
</dbReference>
<evidence type="ECO:0000256" key="5">
    <source>
        <dbReference type="ARBA" id="ARBA00023768"/>
    </source>
</evidence>
<dbReference type="InterPro" id="IPR013783">
    <property type="entry name" value="Ig-like_fold"/>
</dbReference>
<dbReference type="GO" id="GO:0005923">
    <property type="term" value="C:bicellular tight junction"/>
    <property type="evidence" value="ECO:0007669"/>
    <property type="project" value="UniProtKB-SubCell"/>
</dbReference>
<dbReference type="OrthoDB" id="10045577at2759"/>
<evidence type="ECO:0000256" key="8">
    <source>
        <dbReference type="SAM" id="SignalP"/>
    </source>
</evidence>
<dbReference type="SUPFAM" id="SSF48726">
    <property type="entry name" value="Immunoglobulin"/>
    <property type="match status" value="2"/>
</dbReference>
<keyword evidence="3" id="KW-0796">Tight junction</keyword>
<keyword evidence="8" id="KW-0732">Signal</keyword>
<evidence type="ECO:0000256" key="4">
    <source>
        <dbReference type="ARBA" id="ARBA00022949"/>
    </source>
</evidence>
<feature type="transmembrane region" description="Helical" evidence="7">
    <location>
        <begin position="258"/>
        <end position="284"/>
    </location>
</feature>
<dbReference type="Ensembl" id="ENSATET00000002934.3">
    <property type="protein sequence ID" value="ENSATEP00000002905.1"/>
    <property type="gene ID" value="ENSATEG00000002085.3"/>
</dbReference>
<dbReference type="PANTHER" id="PTHR44468:SF1">
    <property type="entry name" value="V-SET AND IMMUNOGLOBULIN DOMAIN CONTAINING 8A ISOFORM 1"/>
    <property type="match status" value="1"/>
</dbReference>
<gene>
    <name evidence="10" type="primary">ACSS3</name>
</gene>
<proteinExistence type="predicted"/>
<reference evidence="10" key="2">
    <citation type="submission" date="2025-08" db="UniProtKB">
        <authorList>
            <consortium name="Ensembl"/>
        </authorList>
    </citation>
    <scope>IDENTIFICATION</scope>
</reference>
<dbReference type="GeneTree" id="ENSGT00940000165076"/>
<dbReference type="InterPro" id="IPR052307">
    <property type="entry name" value="EJ_Adhesion_Regulator"/>
</dbReference>
<keyword evidence="7" id="KW-0812">Transmembrane</keyword>
<dbReference type="Pfam" id="PF07686">
    <property type="entry name" value="V-set"/>
    <property type="match status" value="1"/>
</dbReference>
<evidence type="ECO:0000256" key="6">
    <source>
        <dbReference type="SAM" id="MobiDB-lite"/>
    </source>
</evidence>
<dbReference type="PROSITE" id="PS50835">
    <property type="entry name" value="IG_LIKE"/>
    <property type="match status" value="2"/>
</dbReference>
<accession>A0A3Q1H6C9</accession>
<feature type="region of interest" description="Disordered" evidence="6">
    <location>
        <begin position="300"/>
        <end position="354"/>
    </location>
</feature>
<evidence type="ECO:0000256" key="3">
    <source>
        <dbReference type="ARBA" id="ARBA00022427"/>
    </source>
</evidence>
<dbReference type="InterPro" id="IPR003599">
    <property type="entry name" value="Ig_sub"/>
</dbReference>
<protein>
    <recommendedName>
        <fullName evidence="9">Ig-like domain-containing protein</fullName>
    </recommendedName>
</protein>
<dbReference type="GO" id="GO:0005912">
    <property type="term" value="C:adherens junction"/>
    <property type="evidence" value="ECO:0007669"/>
    <property type="project" value="UniProtKB-SubCell"/>
</dbReference>
<evidence type="ECO:0000313" key="11">
    <source>
        <dbReference type="Proteomes" id="UP000265040"/>
    </source>
</evidence>
<dbReference type="SMART" id="SM00408">
    <property type="entry name" value="IGc2"/>
    <property type="match status" value="2"/>
</dbReference>
<comment type="subcellular location">
    <subcellularLocation>
        <location evidence="5">Basolateral cell membrane</location>
        <topology evidence="5">Single-pass type I membrane protein</topology>
    </subcellularLocation>
    <subcellularLocation>
        <location evidence="2">Cell junction</location>
        <location evidence="2">Adherens junction</location>
    </subcellularLocation>
    <subcellularLocation>
        <location evidence="1">Cell junction</location>
        <location evidence="1">Tight junction</location>
    </subcellularLocation>
</comment>
<dbReference type="STRING" id="64144.ENSATEP00000002905"/>
<dbReference type="Proteomes" id="UP000265040">
    <property type="component" value="Chromosome 22"/>
</dbReference>
<feature type="domain" description="Ig-like" evidence="9">
    <location>
        <begin position="28"/>
        <end position="157"/>
    </location>
</feature>
<dbReference type="GO" id="GO:0016323">
    <property type="term" value="C:basolateral plasma membrane"/>
    <property type="evidence" value="ECO:0007669"/>
    <property type="project" value="UniProtKB-SubCell"/>
</dbReference>
<feature type="compositionally biased region" description="Polar residues" evidence="6">
    <location>
        <begin position="316"/>
        <end position="351"/>
    </location>
</feature>
<dbReference type="InParanoid" id="A0A3Q1H6C9"/>
<dbReference type="SMART" id="SM00409">
    <property type="entry name" value="IG"/>
    <property type="match status" value="2"/>
</dbReference>
<organism evidence="10 11">
    <name type="scientific">Anabas testudineus</name>
    <name type="common">Climbing perch</name>
    <name type="synonym">Anthias testudineus</name>
    <dbReference type="NCBI Taxonomy" id="64144"/>
    <lineage>
        <taxon>Eukaryota</taxon>
        <taxon>Metazoa</taxon>
        <taxon>Chordata</taxon>
        <taxon>Craniata</taxon>
        <taxon>Vertebrata</taxon>
        <taxon>Euteleostomi</taxon>
        <taxon>Actinopterygii</taxon>
        <taxon>Neopterygii</taxon>
        <taxon>Teleostei</taxon>
        <taxon>Neoteleostei</taxon>
        <taxon>Acanthomorphata</taxon>
        <taxon>Anabantaria</taxon>
        <taxon>Anabantiformes</taxon>
        <taxon>Anabantoidei</taxon>
        <taxon>Anabantidae</taxon>
        <taxon>Anabas</taxon>
    </lineage>
</organism>
<dbReference type="PANTHER" id="PTHR44468">
    <property type="entry name" value="COXSACKIEVIRUS AND ADENOVIRUS RECEPTOR-RELATED"/>
    <property type="match status" value="1"/>
</dbReference>
<name>A0A3Q1H6C9_ANATE</name>
<dbReference type="AlphaFoldDB" id="A0A3Q1H6C9"/>
<dbReference type="InterPro" id="IPR013106">
    <property type="entry name" value="Ig_V-set"/>
</dbReference>
<reference evidence="10" key="1">
    <citation type="submission" date="2021-04" db="EMBL/GenBank/DDBJ databases">
        <authorList>
            <consortium name="Wellcome Sanger Institute Data Sharing"/>
        </authorList>
    </citation>
    <scope>NUCLEOTIDE SEQUENCE [LARGE SCALE GENOMIC DNA]</scope>
</reference>
<evidence type="ECO:0000256" key="2">
    <source>
        <dbReference type="ARBA" id="ARBA00004536"/>
    </source>
</evidence>
<feature type="signal peptide" evidence="8">
    <location>
        <begin position="1"/>
        <end position="41"/>
    </location>
</feature>
<dbReference type="Gene3D" id="2.60.40.10">
    <property type="entry name" value="Immunoglobulins"/>
    <property type="match status" value="2"/>
</dbReference>
<keyword evidence="7" id="KW-1133">Transmembrane helix</keyword>
<keyword evidence="4" id="KW-0965">Cell junction</keyword>
<feature type="chain" id="PRO_5018545449" description="Ig-like domain-containing protein" evidence="8">
    <location>
        <begin position="42"/>
        <end position="368"/>
    </location>
</feature>
<evidence type="ECO:0000259" key="9">
    <source>
        <dbReference type="PROSITE" id="PS50835"/>
    </source>
</evidence>
<evidence type="ECO:0000313" key="10">
    <source>
        <dbReference type="Ensembl" id="ENSATEP00000002905.1"/>
    </source>
</evidence>
<evidence type="ECO:0000256" key="7">
    <source>
        <dbReference type="SAM" id="Phobius"/>
    </source>
</evidence>
<reference evidence="10" key="3">
    <citation type="submission" date="2025-09" db="UniProtKB">
        <authorList>
            <consortium name="Ensembl"/>
        </authorList>
    </citation>
    <scope>IDENTIFICATION</scope>
</reference>
<dbReference type="OMA" id="AQRCRIN"/>
<dbReference type="InterPro" id="IPR007110">
    <property type="entry name" value="Ig-like_dom"/>
</dbReference>
<dbReference type="InterPro" id="IPR003598">
    <property type="entry name" value="Ig_sub2"/>
</dbReference>
<keyword evidence="7" id="KW-0472">Membrane</keyword>
<feature type="domain" description="Ig-like" evidence="9">
    <location>
        <begin position="164"/>
        <end position="250"/>
    </location>
</feature>